<keyword evidence="8" id="KW-1185">Reference proteome</keyword>
<dbReference type="SUPFAM" id="SSF51905">
    <property type="entry name" value="FAD/NAD(P)-binding domain"/>
    <property type="match status" value="1"/>
</dbReference>
<dbReference type="Gene3D" id="3.50.50.60">
    <property type="entry name" value="FAD/NAD(P)-binding domain"/>
    <property type="match status" value="1"/>
</dbReference>
<keyword evidence="5" id="KW-0503">Monooxygenase</keyword>
<evidence type="ECO:0000259" key="6">
    <source>
        <dbReference type="Pfam" id="PF01494"/>
    </source>
</evidence>
<dbReference type="InterPro" id="IPR050493">
    <property type="entry name" value="FAD-dep_Monooxygenase_BioMet"/>
</dbReference>
<dbReference type="AlphaFoldDB" id="A0A2R6P1D8"/>
<name>A0A2R6P1D8_9APHY</name>
<feature type="domain" description="FAD-binding" evidence="6">
    <location>
        <begin position="6"/>
        <end position="181"/>
    </location>
</feature>
<dbReference type="OrthoDB" id="5428495at2759"/>
<dbReference type="Proteomes" id="UP000186601">
    <property type="component" value="Unassembled WGS sequence"/>
</dbReference>
<dbReference type="GO" id="GO:0004497">
    <property type="term" value="F:monooxygenase activity"/>
    <property type="evidence" value="ECO:0007669"/>
    <property type="project" value="UniProtKB-KW"/>
</dbReference>
<protein>
    <recommendedName>
        <fullName evidence="6">FAD-binding domain-containing protein</fullName>
    </recommendedName>
</protein>
<organism evidence="7 8">
    <name type="scientific">Hermanssonia centrifuga</name>
    <dbReference type="NCBI Taxonomy" id="98765"/>
    <lineage>
        <taxon>Eukaryota</taxon>
        <taxon>Fungi</taxon>
        <taxon>Dikarya</taxon>
        <taxon>Basidiomycota</taxon>
        <taxon>Agaricomycotina</taxon>
        <taxon>Agaricomycetes</taxon>
        <taxon>Polyporales</taxon>
        <taxon>Meruliaceae</taxon>
        <taxon>Hermanssonia</taxon>
    </lineage>
</organism>
<gene>
    <name evidence="7" type="ORF">PHLCEN_2v5763</name>
</gene>
<comment type="similarity">
    <text evidence="1">Belongs to the paxM FAD-dependent monooxygenase family.</text>
</comment>
<dbReference type="PANTHER" id="PTHR13789">
    <property type="entry name" value="MONOOXYGENASE"/>
    <property type="match status" value="1"/>
</dbReference>
<keyword evidence="3" id="KW-0274">FAD</keyword>
<dbReference type="Pfam" id="PF01494">
    <property type="entry name" value="FAD_binding_3"/>
    <property type="match status" value="1"/>
</dbReference>
<evidence type="ECO:0000256" key="4">
    <source>
        <dbReference type="ARBA" id="ARBA00023002"/>
    </source>
</evidence>
<accession>A0A2R6P1D8</accession>
<evidence type="ECO:0000256" key="2">
    <source>
        <dbReference type="ARBA" id="ARBA00022630"/>
    </source>
</evidence>
<evidence type="ECO:0000313" key="8">
    <source>
        <dbReference type="Proteomes" id="UP000186601"/>
    </source>
</evidence>
<keyword evidence="2" id="KW-0285">Flavoprotein</keyword>
<comment type="caution">
    <text evidence="7">The sequence shown here is derived from an EMBL/GenBank/DDBJ whole genome shotgun (WGS) entry which is preliminary data.</text>
</comment>
<dbReference type="PRINTS" id="PR00420">
    <property type="entry name" value="RNGMNOXGNASE"/>
</dbReference>
<dbReference type="STRING" id="98765.A0A2R6P1D8"/>
<dbReference type="InterPro" id="IPR036188">
    <property type="entry name" value="FAD/NAD-bd_sf"/>
</dbReference>
<keyword evidence="4" id="KW-0560">Oxidoreductase</keyword>
<evidence type="ECO:0000256" key="3">
    <source>
        <dbReference type="ARBA" id="ARBA00022827"/>
    </source>
</evidence>
<evidence type="ECO:0000313" key="7">
    <source>
        <dbReference type="EMBL" id="PSR83326.1"/>
    </source>
</evidence>
<dbReference type="EMBL" id="MLYV02000562">
    <property type="protein sequence ID" value="PSR83326.1"/>
    <property type="molecule type" value="Genomic_DNA"/>
</dbReference>
<dbReference type="GO" id="GO:0071949">
    <property type="term" value="F:FAD binding"/>
    <property type="evidence" value="ECO:0007669"/>
    <property type="project" value="InterPro"/>
</dbReference>
<evidence type="ECO:0000256" key="5">
    <source>
        <dbReference type="ARBA" id="ARBA00023033"/>
    </source>
</evidence>
<evidence type="ECO:0000256" key="1">
    <source>
        <dbReference type="ARBA" id="ARBA00007992"/>
    </source>
</evidence>
<reference evidence="7 8" key="1">
    <citation type="submission" date="2018-02" db="EMBL/GenBank/DDBJ databases">
        <title>Genome sequence of the basidiomycete white-rot fungus Phlebia centrifuga.</title>
        <authorList>
            <person name="Granchi Z."/>
            <person name="Peng M."/>
            <person name="de Vries R.P."/>
            <person name="Hilden K."/>
            <person name="Makela M.R."/>
            <person name="Grigoriev I."/>
            <person name="Riley R."/>
        </authorList>
    </citation>
    <scope>NUCLEOTIDE SEQUENCE [LARGE SCALE GENOMIC DNA]</scope>
    <source>
        <strain evidence="7 8">FBCC195</strain>
    </source>
</reference>
<dbReference type="PANTHER" id="PTHR13789:SF309">
    <property type="entry name" value="PUTATIVE (AFU_ORTHOLOGUE AFUA_6G14510)-RELATED"/>
    <property type="match status" value="1"/>
</dbReference>
<dbReference type="InterPro" id="IPR002938">
    <property type="entry name" value="FAD-bd"/>
</dbReference>
<proteinExistence type="inferred from homology"/>
<sequence>MSLKLDFLVVGGGLAGLAVAYTLCKAGHRVHVLEKHGSLGAPAGGLRVPPNMSKLLRRWAGDEELSKTAVPNVGIRWCDLDTGGNVGYTEWHSAVLKDTGGDFLIMKHEDVQRLLHSLATSAGARISFGTSVASVRLCDSKPSATLSTGEVLYTDIIIGADGPASTVRQAVLGHECFTEPAGYTMFAGTVPASQLVTDPELKRWVTSEEVFALD</sequence>